<name>G8C3T2_9MOLU</name>
<dbReference type="EMBL" id="HE613254">
    <property type="protein sequence ID" value="CCE66980.1"/>
    <property type="molecule type" value="Genomic_DNA"/>
</dbReference>
<evidence type="ECO:0000313" key="1">
    <source>
        <dbReference type="EMBL" id="CCE66980.1"/>
    </source>
</evidence>
<protein>
    <submittedName>
        <fullName evidence="1">Uncharacterized protein</fullName>
    </submittedName>
</protein>
<sequence>MSLNSALMLKSIALKSPLMTTSSLLVGGGLSAGLVQFEVGNSALIYTKLSSWVEKFYSLVSSAASNSSSTTSASGDWTLQLSSSLKSGWGLVSETILREGGNVGNLLVQAYSAVIDNFSSLPEIIKEMYSTVNPYLKSWESVKSKSGEVWGKKQELGKLFLKLFEHRNFIAELSKTLKILSSSSSQTGTFSEVVDSLSTILEKSSTQLEKIFKELVKSEVKSKLILKIAGNGMTGLKKVVKDWDRLYSPLFNA</sequence>
<reference evidence="1" key="2">
    <citation type="submission" date="2011-11" db="EMBL/GenBank/DDBJ databases">
        <authorList>
            <person name="Barker E."/>
        </authorList>
    </citation>
    <scope>NUCLEOTIDE SEQUENCE</scope>
    <source>
        <strain evidence="1">Birmingham 1</strain>
    </source>
</reference>
<accession>G8C3T2</accession>
<proteinExistence type="predicted"/>
<dbReference type="KEGG" id="mhb:MHM_04620"/>
<reference evidence="1" key="1">
    <citation type="submission" date="2011-11" db="EMBL/GenBank/DDBJ databases">
        <title>Complete genome sequence of Candidatus Mycoplasma haemominutum.</title>
        <authorList>
            <person name="Barker E.N."/>
            <person name="Darby A.C."/>
            <person name="Helps C.R."/>
            <person name="Peters I.R."/>
            <person name="Hughes M.A."/>
            <person name="Radford A.D."/>
            <person name="Novacco M."/>
            <person name="Boretti F."/>
            <person name="Hofmann-Lehmann R."/>
            <person name="Tasker S."/>
        </authorList>
    </citation>
    <scope>NUCLEOTIDE SEQUENCE</scope>
    <source>
        <strain evidence="1">Birmingham 1</strain>
    </source>
</reference>
<dbReference type="AlphaFoldDB" id="G8C3T2"/>
<dbReference type="PATRIC" id="fig|1116213.3.peg.501"/>
<dbReference type="HOGENOM" id="CLU_1097058_0_0_14"/>
<gene>
    <name evidence="1" type="ORF">MHM_04620</name>
</gene>
<organism evidence="1">
    <name type="scientific">Candidatus Mycoplasma haematominutum 'Birmingham 1'</name>
    <dbReference type="NCBI Taxonomy" id="1116213"/>
    <lineage>
        <taxon>Bacteria</taxon>
        <taxon>Bacillati</taxon>
        <taxon>Mycoplasmatota</taxon>
        <taxon>Mollicutes</taxon>
        <taxon>Mycoplasmataceae</taxon>
        <taxon>Mycoplasma</taxon>
    </lineage>
</organism>